<sequence>MVKETIHIACNIDTSYVKYCIVMLTSLFENNQNVSFHIHVITEDLSNECRSQMVEFVENKYHQRVEFYYVDMDLVKDCPRYAEGSHISLAAYYRIFLGNLLPLKIHKVLYLDCDLVVVGSIEKLWNTDLKTFAVACVEDMWSGREEIYTRLHYPSSDSYFNSGVLLVNLDYWREEGLMSKALDYISKNGSKLVFYDQDVLNALLHDCKLFLPFRYNVQDGFLRRKRRIRPESIAALDQELLHPVIIHYTGGKKPWQYKSQHPYKGLYFHYLDLTPWKGERPVVPFSYKLKRVFDQLLYFMRLARPKYRKCIELCPKNS</sequence>
<gene>
    <name evidence="6" type="ORF">DW653_12510</name>
    <name evidence="5" type="ORF">DWY14_10525</name>
    <name evidence="4" type="ORF">DXD04_04070</name>
</gene>
<dbReference type="PANTHER" id="PTHR13778">
    <property type="entry name" value="GLYCOSYLTRANSFERASE 8 DOMAIN-CONTAINING PROTEIN"/>
    <property type="match status" value="1"/>
</dbReference>
<evidence type="ECO:0000313" key="6">
    <source>
        <dbReference type="EMBL" id="RHF88435.1"/>
    </source>
</evidence>
<keyword evidence="2 4" id="KW-0808">Transferase</keyword>
<evidence type="ECO:0000256" key="1">
    <source>
        <dbReference type="ARBA" id="ARBA00022676"/>
    </source>
</evidence>
<dbReference type="InterPro" id="IPR050748">
    <property type="entry name" value="Glycosyltrans_8_dom-fam"/>
</dbReference>
<dbReference type="SUPFAM" id="SSF53448">
    <property type="entry name" value="Nucleotide-diphospho-sugar transferases"/>
    <property type="match status" value="1"/>
</dbReference>
<reference evidence="7 8" key="1">
    <citation type="submission" date="2018-08" db="EMBL/GenBank/DDBJ databases">
        <title>A genome reference for cultivated species of the human gut microbiota.</title>
        <authorList>
            <person name="Zou Y."/>
            <person name="Xue W."/>
            <person name="Luo G."/>
        </authorList>
    </citation>
    <scope>NUCLEOTIDE SEQUENCE [LARGE SCALE GENOMIC DNA]</scope>
    <source>
        <strain evidence="5 9">AF24-16AC</strain>
        <strain evidence="6 8">AM23-23</strain>
        <strain evidence="4 7">TF10-3AC</strain>
    </source>
</reference>
<protein>
    <submittedName>
        <fullName evidence="4">Glycosyltransferase family 8 protein</fullName>
    </submittedName>
</protein>
<evidence type="ECO:0000256" key="3">
    <source>
        <dbReference type="ARBA" id="ARBA00022723"/>
    </source>
</evidence>
<dbReference type="CDD" id="cd04194">
    <property type="entry name" value="GT8_A4GalT_like"/>
    <property type="match status" value="1"/>
</dbReference>
<comment type="caution">
    <text evidence="4">The sequence shown here is derived from an EMBL/GenBank/DDBJ whole genome shotgun (WGS) entry which is preliminary data.</text>
</comment>
<dbReference type="RefSeq" id="WP_117671119.1">
    <property type="nucleotide sequence ID" value="NZ_CABOGR010000005.1"/>
</dbReference>
<evidence type="ECO:0000313" key="5">
    <source>
        <dbReference type="EMBL" id="RGS06491.1"/>
    </source>
</evidence>
<evidence type="ECO:0000313" key="9">
    <source>
        <dbReference type="Proteomes" id="UP000285750"/>
    </source>
</evidence>
<dbReference type="EMBL" id="QRUY01000022">
    <property type="protein sequence ID" value="RGS06491.1"/>
    <property type="molecule type" value="Genomic_DNA"/>
</dbReference>
<dbReference type="AlphaFoldDB" id="A0A3E4N609"/>
<dbReference type="Gene3D" id="3.90.550.10">
    <property type="entry name" value="Spore Coat Polysaccharide Biosynthesis Protein SpsA, Chain A"/>
    <property type="match status" value="1"/>
</dbReference>
<dbReference type="GO" id="GO:0016757">
    <property type="term" value="F:glycosyltransferase activity"/>
    <property type="evidence" value="ECO:0007669"/>
    <property type="project" value="UniProtKB-KW"/>
</dbReference>
<dbReference type="Proteomes" id="UP000283485">
    <property type="component" value="Unassembled WGS sequence"/>
</dbReference>
<accession>A0A3E4N609</accession>
<evidence type="ECO:0000313" key="4">
    <source>
        <dbReference type="EMBL" id="RGK57397.1"/>
    </source>
</evidence>
<dbReference type="InterPro" id="IPR029044">
    <property type="entry name" value="Nucleotide-diphossugar_trans"/>
</dbReference>
<dbReference type="GO" id="GO:0046872">
    <property type="term" value="F:metal ion binding"/>
    <property type="evidence" value="ECO:0007669"/>
    <property type="project" value="UniProtKB-KW"/>
</dbReference>
<dbReference type="Proteomes" id="UP000285750">
    <property type="component" value="Unassembled WGS sequence"/>
</dbReference>
<keyword evidence="3" id="KW-0479">Metal-binding</keyword>
<dbReference type="EMBL" id="QSQT01000005">
    <property type="protein sequence ID" value="RGK57397.1"/>
    <property type="molecule type" value="Genomic_DNA"/>
</dbReference>
<evidence type="ECO:0000313" key="7">
    <source>
        <dbReference type="Proteomes" id="UP000260862"/>
    </source>
</evidence>
<organism evidence="4 7">
    <name type="scientific">Phocaeicola plebeius</name>
    <dbReference type="NCBI Taxonomy" id="310297"/>
    <lineage>
        <taxon>Bacteria</taxon>
        <taxon>Pseudomonadati</taxon>
        <taxon>Bacteroidota</taxon>
        <taxon>Bacteroidia</taxon>
        <taxon>Bacteroidales</taxon>
        <taxon>Bacteroidaceae</taxon>
        <taxon>Phocaeicola</taxon>
    </lineage>
</organism>
<dbReference type="Proteomes" id="UP000260862">
    <property type="component" value="Unassembled WGS sequence"/>
</dbReference>
<dbReference type="InterPro" id="IPR002495">
    <property type="entry name" value="Glyco_trans_8"/>
</dbReference>
<evidence type="ECO:0000313" key="8">
    <source>
        <dbReference type="Proteomes" id="UP000283485"/>
    </source>
</evidence>
<keyword evidence="7" id="KW-1185">Reference proteome</keyword>
<keyword evidence="1" id="KW-0328">Glycosyltransferase</keyword>
<name>A0A3E4N609_9BACT</name>
<dbReference type="PANTHER" id="PTHR13778:SF47">
    <property type="entry name" value="LIPOPOLYSACCHARIDE 1,3-GALACTOSYLTRANSFERASE"/>
    <property type="match status" value="1"/>
</dbReference>
<dbReference type="Pfam" id="PF01501">
    <property type="entry name" value="Glyco_transf_8"/>
    <property type="match status" value="1"/>
</dbReference>
<proteinExistence type="predicted"/>
<dbReference type="EMBL" id="QRHQ01000027">
    <property type="protein sequence ID" value="RHF88435.1"/>
    <property type="molecule type" value="Genomic_DNA"/>
</dbReference>
<evidence type="ECO:0000256" key="2">
    <source>
        <dbReference type="ARBA" id="ARBA00022679"/>
    </source>
</evidence>